<dbReference type="AlphaFoldDB" id="A0A382UVK7"/>
<evidence type="ECO:0000259" key="1">
    <source>
        <dbReference type="Pfam" id="PF13485"/>
    </source>
</evidence>
<dbReference type="EMBL" id="UINC01147137">
    <property type="protein sequence ID" value="SVD38283.1"/>
    <property type="molecule type" value="Genomic_DNA"/>
</dbReference>
<sequence>PDYWPAFHTLGINLLRMGQEEKARFYLEKSREKDPYNIYVFNTRELLKYMDRKHRVLKRGKFVLKLPKADYEILKTYLVPLLEEAYEKLQKRYQVELEPPVYIEVFSEHKWFSARIVGLAGFPATGACFGNLVALTTPKALPQNWGVVAWHEFAHVITLHATHHHVPRWLTEGLSVFEEGSEHPFWTRRFEVELGSAYASGRLLTLAELDFGFSKPKYPMQVLMSYYQGCMVVRYITERWSFEKILDVLNGYKENKTTRQIFREVFDMELEEFDKGFFKYLDDWVKSNGL</sequence>
<dbReference type="InterPro" id="IPR039568">
    <property type="entry name" value="Peptidase_MA-like_dom"/>
</dbReference>
<dbReference type="InterPro" id="IPR011990">
    <property type="entry name" value="TPR-like_helical_dom_sf"/>
</dbReference>
<name>A0A382UVK7_9ZZZZ</name>
<dbReference type="Pfam" id="PF13485">
    <property type="entry name" value="Peptidase_MA_2"/>
    <property type="match status" value="1"/>
</dbReference>
<reference evidence="2" key="1">
    <citation type="submission" date="2018-05" db="EMBL/GenBank/DDBJ databases">
        <authorList>
            <person name="Lanie J.A."/>
            <person name="Ng W.-L."/>
            <person name="Kazmierczak K.M."/>
            <person name="Andrzejewski T.M."/>
            <person name="Davidsen T.M."/>
            <person name="Wayne K.J."/>
            <person name="Tettelin H."/>
            <person name="Glass J.I."/>
            <person name="Rusch D."/>
            <person name="Podicherti R."/>
            <person name="Tsui H.-C.T."/>
            <person name="Winkler M.E."/>
        </authorList>
    </citation>
    <scope>NUCLEOTIDE SEQUENCE</scope>
</reference>
<gene>
    <name evidence="2" type="ORF">METZ01_LOCUS391137</name>
</gene>
<feature type="non-terminal residue" evidence="2">
    <location>
        <position position="1"/>
    </location>
</feature>
<protein>
    <recommendedName>
        <fullName evidence="1">Peptidase MA-like domain-containing protein</fullName>
    </recommendedName>
</protein>
<feature type="domain" description="Peptidase MA-like" evidence="1">
    <location>
        <begin position="87"/>
        <end position="277"/>
    </location>
</feature>
<accession>A0A382UVK7</accession>
<proteinExistence type="predicted"/>
<organism evidence="2">
    <name type="scientific">marine metagenome</name>
    <dbReference type="NCBI Taxonomy" id="408172"/>
    <lineage>
        <taxon>unclassified sequences</taxon>
        <taxon>metagenomes</taxon>
        <taxon>ecological metagenomes</taxon>
    </lineage>
</organism>
<feature type="non-terminal residue" evidence="2">
    <location>
        <position position="290"/>
    </location>
</feature>
<evidence type="ECO:0000313" key="2">
    <source>
        <dbReference type="EMBL" id="SVD38283.1"/>
    </source>
</evidence>
<dbReference type="SUPFAM" id="SSF48452">
    <property type="entry name" value="TPR-like"/>
    <property type="match status" value="1"/>
</dbReference>